<sequence>MSTSTVRAVGKSEPLSWSRTVERELVHRTSVAEVLLTDVRPTDTPHVFLAAASWPRAHATFPRDGSQRHSPLILVETLRQLGLYIPLRFYAVPEVFRAVITDLHFHLSPADELPARAGATEITCSARVSAVRRVPDESAVGLRLNVTFAACGVTFGRGGGGVRFLDGARFAALRARSAVHAVPARTPEGGYRPPAAQLTVNHPHDAVLALDQGELLVSPADPLHPFFFDHPTDHVPGMVLLEAARQAVSYRSRGRLSRPLFGRLKASRFTELTPPARVLCTRHGSTCAFRILQGGTETACGTFGYT</sequence>
<protein>
    <recommendedName>
        <fullName evidence="1">A-factor biosynthesis hotdog domain-containing protein</fullName>
    </recommendedName>
</protein>
<comment type="caution">
    <text evidence="2">The sequence shown here is derived from an EMBL/GenBank/DDBJ whole genome shotgun (WGS) entry which is preliminary data.</text>
</comment>
<dbReference type="GO" id="GO:0016740">
    <property type="term" value="F:transferase activity"/>
    <property type="evidence" value="ECO:0007669"/>
    <property type="project" value="InterPro"/>
</dbReference>
<dbReference type="InterPro" id="IPR005509">
    <property type="entry name" value="AfsA_hotdog_dom"/>
</dbReference>
<feature type="domain" description="A-factor biosynthesis hotdog" evidence="1">
    <location>
        <begin position="25"/>
        <end position="153"/>
    </location>
</feature>
<name>A0A0P4RBU1_9ACTN</name>
<evidence type="ECO:0000313" key="3">
    <source>
        <dbReference type="Proteomes" id="UP000048965"/>
    </source>
</evidence>
<dbReference type="RefSeq" id="WP_042158781.1">
    <property type="nucleotide sequence ID" value="NZ_BBNO01000007.1"/>
</dbReference>
<proteinExistence type="predicted"/>
<dbReference type="EMBL" id="BBNO01000007">
    <property type="protein sequence ID" value="GAO11037.1"/>
    <property type="molecule type" value="Genomic_DNA"/>
</dbReference>
<keyword evidence="3" id="KW-1185">Reference proteome</keyword>
<dbReference type="OrthoDB" id="7838374at2"/>
<dbReference type="InterPro" id="IPR047757">
    <property type="entry name" value="AfsA-like"/>
</dbReference>
<feature type="domain" description="A-factor biosynthesis hotdog" evidence="1">
    <location>
        <begin position="221"/>
        <end position="250"/>
    </location>
</feature>
<gene>
    <name evidence="2" type="ORF">TPA0598_07_07610</name>
</gene>
<dbReference type="NCBIfam" id="NF041195">
    <property type="entry name" value="ScbA_BarX_GamBu"/>
    <property type="match status" value="1"/>
</dbReference>
<dbReference type="Proteomes" id="UP000048965">
    <property type="component" value="Unassembled WGS sequence"/>
</dbReference>
<organism evidence="2 3">
    <name type="scientific">Streptomyces lydicamycinicus</name>
    <dbReference type="NCBI Taxonomy" id="1546107"/>
    <lineage>
        <taxon>Bacteria</taxon>
        <taxon>Bacillati</taxon>
        <taxon>Actinomycetota</taxon>
        <taxon>Actinomycetes</taxon>
        <taxon>Kitasatosporales</taxon>
        <taxon>Streptomycetaceae</taxon>
        <taxon>Streptomyces</taxon>
    </lineage>
</organism>
<evidence type="ECO:0000313" key="2">
    <source>
        <dbReference type="EMBL" id="GAO11037.1"/>
    </source>
</evidence>
<reference evidence="2 3" key="2">
    <citation type="journal article" date="2015" name="Stand. Genomic Sci.">
        <title>Draft genome sequence of marine-derived Streptomyces sp. TP-A0598, a producer of anti-MRSA antibiotic lydicamycins.</title>
        <authorList>
            <person name="Komaki H."/>
            <person name="Ichikawa N."/>
            <person name="Hosoyama A."/>
            <person name="Fujita N."/>
            <person name="Igarashi Y."/>
        </authorList>
    </citation>
    <scope>NUCLEOTIDE SEQUENCE [LARGE SCALE GENOMIC DNA]</scope>
    <source>
        <strain evidence="2 3">NBRC 110027</strain>
    </source>
</reference>
<evidence type="ECO:0000259" key="1">
    <source>
        <dbReference type="Pfam" id="PF03756"/>
    </source>
</evidence>
<dbReference type="Pfam" id="PF03756">
    <property type="entry name" value="AfsA"/>
    <property type="match status" value="2"/>
</dbReference>
<dbReference type="AlphaFoldDB" id="A0A0P4RBU1"/>
<reference evidence="3" key="1">
    <citation type="submission" date="2014-09" db="EMBL/GenBank/DDBJ databases">
        <title>Whole genome shotgun sequence of Streptomyces sp. NBRC 110027.</title>
        <authorList>
            <person name="Komaki H."/>
            <person name="Ichikawa N."/>
            <person name="Katano-Makiyama Y."/>
            <person name="Hosoyama A."/>
            <person name="Hashimoto M."/>
            <person name="Uohara A."/>
            <person name="Kitahashi Y."/>
            <person name="Ohji S."/>
            <person name="Kimura A."/>
            <person name="Yamazoe A."/>
            <person name="Igarashi Y."/>
            <person name="Fujita N."/>
        </authorList>
    </citation>
    <scope>NUCLEOTIDE SEQUENCE [LARGE SCALE GENOMIC DNA]</scope>
    <source>
        <strain evidence="3">NBRC 110027</strain>
    </source>
</reference>
<accession>A0A0P4RBU1</accession>